<evidence type="ECO:0000256" key="1">
    <source>
        <dbReference type="SAM" id="SignalP"/>
    </source>
</evidence>
<keyword evidence="1" id="KW-0732">Signal</keyword>
<protein>
    <submittedName>
        <fullName evidence="2">Uncharacterized protein</fullName>
    </submittedName>
</protein>
<dbReference type="AlphaFoldDB" id="A0A3E0TMF2"/>
<comment type="caution">
    <text evidence="2">The sequence shown here is derived from an EMBL/GenBank/DDBJ whole genome shotgun (WGS) entry which is preliminary data.</text>
</comment>
<accession>A0A3E0TMF2</accession>
<feature type="signal peptide" evidence="1">
    <location>
        <begin position="1"/>
        <end position="18"/>
    </location>
</feature>
<gene>
    <name evidence="2" type="ORF">DXX93_03640</name>
</gene>
<proteinExistence type="predicted"/>
<dbReference type="Proteomes" id="UP000256478">
    <property type="component" value="Unassembled WGS sequence"/>
</dbReference>
<feature type="chain" id="PRO_5017766048" evidence="1">
    <location>
        <begin position="19"/>
        <end position="181"/>
    </location>
</feature>
<evidence type="ECO:0000313" key="3">
    <source>
        <dbReference type="Proteomes" id="UP000256478"/>
    </source>
</evidence>
<organism evidence="2 3">
    <name type="scientific">Thalassotalea euphylliae</name>
    <dbReference type="NCBI Taxonomy" id="1655234"/>
    <lineage>
        <taxon>Bacteria</taxon>
        <taxon>Pseudomonadati</taxon>
        <taxon>Pseudomonadota</taxon>
        <taxon>Gammaproteobacteria</taxon>
        <taxon>Alteromonadales</taxon>
        <taxon>Colwelliaceae</taxon>
        <taxon>Thalassotalea</taxon>
    </lineage>
</organism>
<reference evidence="2 3" key="1">
    <citation type="submission" date="2018-08" db="EMBL/GenBank/DDBJ databases">
        <title>Thalassotalea euphylliae genome.</title>
        <authorList>
            <person name="Summers S."/>
            <person name="Rice S.A."/>
            <person name="Freckelton M.L."/>
            <person name="Nedved B.T."/>
            <person name="Hadfield M.G."/>
        </authorList>
    </citation>
    <scope>NUCLEOTIDE SEQUENCE [LARGE SCALE GENOMIC DNA]</scope>
    <source>
        <strain evidence="2 3">H1</strain>
    </source>
</reference>
<evidence type="ECO:0000313" key="2">
    <source>
        <dbReference type="EMBL" id="REL25734.1"/>
    </source>
</evidence>
<name>A0A3E0TMF2_9GAMM</name>
<dbReference type="EMBL" id="QUOU01000001">
    <property type="protein sequence ID" value="REL25734.1"/>
    <property type="molecule type" value="Genomic_DNA"/>
</dbReference>
<sequence>MIRTFFSVLLLLSLKVQTAPVNCQLDKMTSLEQSVISFFQPYSSCQEVRSKQGKLIGLKLVKDSSIISLSYGDSSDFHPDALIRSNGKEISTYQLFSNLFSNSPPINQYVKIQRSRVNESGGKGVLSINGNTAFIELDAHNTPEPHSITYFFDSNDREVYLSLGLTNVTKSDVMSLVLEME</sequence>